<dbReference type="EMBL" id="CP012332">
    <property type="protein sequence ID" value="AKU93278.1"/>
    <property type="molecule type" value="Genomic_DNA"/>
</dbReference>
<dbReference type="SUPFAM" id="SSF54211">
    <property type="entry name" value="Ribosomal protein S5 domain 2-like"/>
    <property type="match status" value="1"/>
</dbReference>
<dbReference type="InterPro" id="IPR014721">
    <property type="entry name" value="Ribsml_uS5_D2-typ_fold_subgr"/>
</dbReference>
<dbReference type="KEGG" id="vin:AKJ08_3665"/>
<dbReference type="RefSeq" id="WP_050727323.1">
    <property type="nucleotide sequence ID" value="NZ_CP012332.1"/>
</dbReference>
<dbReference type="OrthoDB" id="5482824at2"/>
<dbReference type="AlphaFoldDB" id="A0A0K1PIB4"/>
<name>A0A0K1PIB4_9BACT</name>
<sequence length="615" mass="66207">MRQRFDAYRFDLDLDEPRLLAETGYLAQARAEAEALALAAPHDPARLGLRGQLEHRMGSISAAIETFRRLHDGSPHNHEALLRLAVMREEEARERPSGADQPWVRRALRLLGQRQQGAALAACAEGQALARSVRDLEQQKLLAVLAAHVLEQAGRRSEAAGVLERLGSEPAFAHDPDRLAVLARIYEQAGEHGKAERVLAFLASGAKLSAFPRLVAARRALGDEPGALEAQQDFERAFRQRMQRLEPEGRLEAAVDRYVSARRLGRLDLPEVAGLEPGPERGIARLVGGDPASALPDLGQAATGWRAAALLAGGRSDEALASAEAAVLERSEPDEPLAHLLADCLEADPSRRMDGRAIELAREAMRRALESAPASPRSLRRLAILEEHGGDQALAERLRTRALAANDHPWPPPGVVRAAAIYALPGKAKGIVHDVIARRRPATGDRRGRLDDESIHGELGPGVLDQLRRTFASVRETLAARFPERVSSFDDWSYGVHLTKEDEPSGGPSLGLPVAMAFASVLLDVRIPPYYVFTGALSYDGAGQLAVRQVGEVGLKLKGTLHAGARFLVLPLGQEEEAAASGDVPPRIAAGAIRGVGTLDEALALVLERPVVAAI</sequence>
<evidence type="ECO:0000313" key="2">
    <source>
        <dbReference type="Proteomes" id="UP000055590"/>
    </source>
</evidence>
<accession>A0A0K1PIB4</accession>
<dbReference type="SUPFAM" id="SSF48452">
    <property type="entry name" value="TPR-like"/>
    <property type="match status" value="1"/>
</dbReference>
<proteinExistence type="predicted"/>
<dbReference type="InterPro" id="IPR020568">
    <property type="entry name" value="Ribosomal_Su5_D2-typ_SF"/>
</dbReference>
<dbReference type="InterPro" id="IPR011990">
    <property type="entry name" value="TPR-like_helical_dom_sf"/>
</dbReference>
<keyword evidence="2" id="KW-1185">Reference proteome</keyword>
<evidence type="ECO:0000313" key="1">
    <source>
        <dbReference type="EMBL" id="AKU93278.1"/>
    </source>
</evidence>
<gene>
    <name evidence="1" type="ORF">AKJ08_3665</name>
</gene>
<dbReference type="Gene3D" id="3.30.230.10">
    <property type="match status" value="1"/>
</dbReference>
<reference evidence="1 2" key="1">
    <citation type="submission" date="2015-08" db="EMBL/GenBank/DDBJ databases">
        <authorList>
            <person name="Babu N.S."/>
            <person name="Beckwith C.J."/>
            <person name="Beseler K.G."/>
            <person name="Brison A."/>
            <person name="Carone J.V."/>
            <person name="Caskin T.P."/>
            <person name="Diamond M."/>
            <person name="Durham M.E."/>
            <person name="Foxe J.M."/>
            <person name="Go M."/>
            <person name="Henderson B.A."/>
            <person name="Jones I.B."/>
            <person name="McGettigan J.A."/>
            <person name="Micheletti S.J."/>
            <person name="Nasrallah M.E."/>
            <person name="Ortiz D."/>
            <person name="Piller C.R."/>
            <person name="Privatt S.R."/>
            <person name="Schneider S.L."/>
            <person name="Sharp S."/>
            <person name="Smith T.C."/>
            <person name="Stanton J.D."/>
            <person name="Ullery H.E."/>
            <person name="Wilson R.J."/>
            <person name="Serrano M.G."/>
            <person name="Buck G."/>
            <person name="Lee V."/>
            <person name="Wang Y."/>
            <person name="Carvalho R."/>
            <person name="Voegtly L."/>
            <person name="Shi R."/>
            <person name="Duckworth R."/>
            <person name="Johnson A."/>
            <person name="Loviza R."/>
            <person name="Walstead R."/>
            <person name="Shah Z."/>
            <person name="Kiflezghi M."/>
            <person name="Wade K."/>
            <person name="Ball S.L."/>
            <person name="Bradley K.W."/>
            <person name="Asai D.J."/>
            <person name="Bowman C.A."/>
            <person name="Russell D.A."/>
            <person name="Pope W.H."/>
            <person name="Jacobs-Sera D."/>
            <person name="Hendrix R.W."/>
            <person name="Hatfull G.F."/>
        </authorList>
    </citation>
    <scope>NUCLEOTIDE SEQUENCE [LARGE SCALE GENOMIC DNA]</scope>
    <source>
        <strain evidence="1 2">DSM 27710</strain>
    </source>
</reference>
<dbReference type="Gene3D" id="1.25.40.10">
    <property type="entry name" value="Tetratricopeptide repeat domain"/>
    <property type="match status" value="2"/>
</dbReference>
<dbReference type="Proteomes" id="UP000055590">
    <property type="component" value="Chromosome"/>
</dbReference>
<protein>
    <submittedName>
        <fullName evidence="1">TPR domain protein, putative component of TonB system</fullName>
    </submittedName>
</protein>
<organism evidence="1 2">
    <name type="scientific">Vulgatibacter incomptus</name>
    <dbReference type="NCBI Taxonomy" id="1391653"/>
    <lineage>
        <taxon>Bacteria</taxon>
        <taxon>Pseudomonadati</taxon>
        <taxon>Myxococcota</taxon>
        <taxon>Myxococcia</taxon>
        <taxon>Myxococcales</taxon>
        <taxon>Cystobacterineae</taxon>
        <taxon>Vulgatibacteraceae</taxon>
        <taxon>Vulgatibacter</taxon>
    </lineage>
</organism>